<feature type="domain" description="Tyr recombinase" evidence="2">
    <location>
        <begin position="13"/>
        <end position="217"/>
    </location>
</feature>
<evidence type="ECO:0000313" key="4">
    <source>
        <dbReference type="Proteomes" id="UP000762676"/>
    </source>
</evidence>
<protein>
    <submittedName>
        <fullName evidence="3">Tyrosine recombinase XerD</fullName>
    </submittedName>
</protein>
<proteinExistence type="predicted"/>
<dbReference type="Gene3D" id="1.10.443.10">
    <property type="entry name" value="Intergrase catalytic core"/>
    <property type="match status" value="1"/>
</dbReference>
<dbReference type="Proteomes" id="UP000762676">
    <property type="component" value="Unassembled WGS sequence"/>
</dbReference>
<dbReference type="InterPro" id="IPR002104">
    <property type="entry name" value="Integrase_catalytic"/>
</dbReference>
<reference evidence="3 4" key="1">
    <citation type="journal article" date="2021" name="Elife">
        <title>Chloroplast acquisition without the gene transfer in kleptoplastic sea slugs, Plakobranchus ocellatus.</title>
        <authorList>
            <person name="Maeda T."/>
            <person name="Takahashi S."/>
            <person name="Yoshida T."/>
            <person name="Shimamura S."/>
            <person name="Takaki Y."/>
            <person name="Nagai Y."/>
            <person name="Toyoda A."/>
            <person name="Suzuki Y."/>
            <person name="Arimoto A."/>
            <person name="Ishii H."/>
            <person name="Satoh N."/>
            <person name="Nishiyama T."/>
            <person name="Hasebe M."/>
            <person name="Maruyama T."/>
            <person name="Minagawa J."/>
            <person name="Obokata J."/>
            <person name="Shigenobu S."/>
        </authorList>
    </citation>
    <scope>NUCLEOTIDE SEQUENCE [LARGE SCALE GENOMIC DNA]</scope>
</reference>
<keyword evidence="4" id="KW-1185">Reference proteome</keyword>
<dbReference type="GO" id="GO:0006310">
    <property type="term" value="P:DNA recombination"/>
    <property type="evidence" value="ECO:0007669"/>
    <property type="project" value="UniProtKB-KW"/>
</dbReference>
<sequence length="230" mass="26040">MKGVFNLRPAIPRYRVTWNPDIVLQFLESWHPPPNITLKQLTQKTALLLVLLSGRRGNSIINLLKDNVSFHDNEVHISIGELTKTSSVGRHEPEIILASFQNKTLCIVEYLQAYFKATENFRGSSPHLLLSFVDPHKGITTSTLSRWVREVMSQSGIDINRFRPHSTRSAAASHAAHRNVSLATILASVGWRSQSTFARHYNKPLLKNQGEFSKAMEPSTRGKDFPFILR</sequence>
<dbReference type="EMBL" id="BMAT01012884">
    <property type="protein sequence ID" value="GFS01285.1"/>
    <property type="molecule type" value="Genomic_DNA"/>
</dbReference>
<dbReference type="Pfam" id="PF00589">
    <property type="entry name" value="Phage_integrase"/>
    <property type="match status" value="1"/>
</dbReference>
<evidence type="ECO:0000259" key="2">
    <source>
        <dbReference type="PROSITE" id="PS51898"/>
    </source>
</evidence>
<dbReference type="SUPFAM" id="SSF56349">
    <property type="entry name" value="DNA breaking-rejoining enzymes"/>
    <property type="match status" value="1"/>
</dbReference>
<dbReference type="InterPro" id="IPR011010">
    <property type="entry name" value="DNA_brk_join_enz"/>
</dbReference>
<dbReference type="GO" id="GO:0003677">
    <property type="term" value="F:DNA binding"/>
    <property type="evidence" value="ECO:0007669"/>
    <property type="project" value="InterPro"/>
</dbReference>
<dbReference type="PROSITE" id="PS51898">
    <property type="entry name" value="TYR_RECOMBINASE"/>
    <property type="match status" value="1"/>
</dbReference>
<dbReference type="AlphaFoldDB" id="A0AAV4HUN6"/>
<name>A0AAV4HUN6_9GAST</name>
<accession>A0AAV4HUN6</accession>
<dbReference type="PANTHER" id="PTHR35617:SF3">
    <property type="entry name" value="CORE-BINDING (CB) DOMAIN-CONTAINING PROTEIN"/>
    <property type="match status" value="1"/>
</dbReference>
<keyword evidence="1" id="KW-0233">DNA recombination</keyword>
<gene>
    <name evidence="3" type="ORF">ElyMa_006419800</name>
</gene>
<comment type="caution">
    <text evidence="3">The sequence shown here is derived from an EMBL/GenBank/DDBJ whole genome shotgun (WGS) entry which is preliminary data.</text>
</comment>
<dbReference type="GO" id="GO:0015074">
    <property type="term" value="P:DNA integration"/>
    <property type="evidence" value="ECO:0007669"/>
    <property type="project" value="InterPro"/>
</dbReference>
<dbReference type="InterPro" id="IPR013762">
    <property type="entry name" value="Integrase-like_cat_sf"/>
</dbReference>
<evidence type="ECO:0000313" key="3">
    <source>
        <dbReference type="EMBL" id="GFS01285.1"/>
    </source>
</evidence>
<organism evidence="3 4">
    <name type="scientific">Elysia marginata</name>
    <dbReference type="NCBI Taxonomy" id="1093978"/>
    <lineage>
        <taxon>Eukaryota</taxon>
        <taxon>Metazoa</taxon>
        <taxon>Spiralia</taxon>
        <taxon>Lophotrochozoa</taxon>
        <taxon>Mollusca</taxon>
        <taxon>Gastropoda</taxon>
        <taxon>Heterobranchia</taxon>
        <taxon>Euthyneura</taxon>
        <taxon>Panpulmonata</taxon>
        <taxon>Sacoglossa</taxon>
        <taxon>Placobranchoidea</taxon>
        <taxon>Plakobranchidae</taxon>
        <taxon>Elysia</taxon>
    </lineage>
</organism>
<dbReference type="PANTHER" id="PTHR35617">
    <property type="entry name" value="PHAGE_INTEGRASE DOMAIN-CONTAINING PROTEIN"/>
    <property type="match status" value="1"/>
</dbReference>
<evidence type="ECO:0000256" key="1">
    <source>
        <dbReference type="ARBA" id="ARBA00023172"/>
    </source>
</evidence>